<dbReference type="InterPro" id="IPR003675">
    <property type="entry name" value="Rce1/LyrA-like_dom"/>
</dbReference>
<feature type="transmembrane region" description="Helical" evidence="1">
    <location>
        <begin position="108"/>
        <end position="130"/>
    </location>
</feature>
<dbReference type="RefSeq" id="WP_169074029.1">
    <property type="nucleotide sequence ID" value="NZ_JABBXH010000001.1"/>
</dbReference>
<feature type="domain" description="CAAX prenyl protease 2/Lysostaphin resistance protein A-like" evidence="2">
    <location>
        <begin position="150"/>
        <end position="240"/>
    </location>
</feature>
<feature type="transmembrane region" description="Helical" evidence="1">
    <location>
        <begin position="181"/>
        <end position="198"/>
    </location>
</feature>
<feature type="transmembrane region" description="Helical" evidence="1">
    <location>
        <begin position="204"/>
        <end position="222"/>
    </location>
</feature>
<keyword evidence="4" id="KW-1185">Reference proteome</keyword>
<evidence type="ECO:0000313" key="4">
    <source>
        <dbReference type="Proteomes" id="UP000568664"/>
    </source>
</evidence>
<evidence type="ECO:0000256" key="1">
    <source>
        <dbReference type="SAM" id="Phobius"/>
    </source>
</evidence>
<comment type="caution">
    <text evidence="3">The sequence shown here is derived from an EMBL/GenBank/DDBJ whole genome shotgun (WGS) entry which is preliminary data.</text>
</comment>
<feature type="transmembrane region" description="Helical" evidence="1">
    <location>
        <begin position="62"/>
        <end position="88"/>
    </location>
</feature>
<name>A0A7Y0LBP5_9GAMM</name>
<dbReference type="AlphaFoldDB" id="A0A7Y0LBP5"/>
<proteinExistence type="predicted"/>
<feature type="transmembrane region" description="Helical" evidence="1">
    <location>
        <begin position="150"/>
        <end position="169"/>
    </location>
</feature>
<dbReference type="EMBL" id="JABBXH010000001">
    <property type="protein sequence ID" value="NMP30751.1"/>
    <property type="molecule type" value="Genomic_DNA"/>
</dbReference>
<keyword evidence="1" id="KW-1133">Transmembrane helix</keyword>
<dbReference type="GO" id="GO:0006508">
    <property type="term" value="P:proteolysis"/>
    <property type="evidence" value="ECO:0007669"/>
    <property type="project" value="UniProtKB-KW"/>
</dbReference>
<sequence>MDEVTSNHIDRVIMQSQQENKAPSLFATAFWAIVLFILPGSIVGFGFGVYSDMVAIENTNAWFAQVEVMIAMTFCIYFLILPMVFLLVRAFGDNTSVKDYLNLAYHPLGLWGKITLLTILFWGLFTLLGFMLDIPEEPFMLQLKNSSLPVWFIVLNVCALAPIVEELVFRGFLFKRIELTKLGTVGAAVITSLIFAAIHSQYSVIGVAMVFLLGLYFTWLRVKYRSTSLCIACHSVCNILTMVALYFFM</sequence>
<evidence type="ECO:0000259" key="2">
    <source>
        <dbReference type="Pfam" id="PF02517"/>
    </source>
</evidence>
<reference evidence="3 4" key="1">
    <citation type="submission" date="2020-04" db="EMBL/GenBank/DDBJ databases">
        <title>Thalassotalea sp. M1531, isolated from the surface of marine red alga.</title>
        <authorList>
            <person name="Pang L."/>
            <person name="Lu D.-C."/>
        </authorList>
    </citation>
    <scope>NUCLEOTIDE SEQUENCE [LARGE SCALE GENOMIC DNA]</scope>
    <source>
        <strain evidence="3 4">M1531</strain>
    </source>
</reference>
<protein>
    <submittedName>
        <fullName evidence="3">CPBP family intramembrane metalloprotease</fullName>
    </submittedName>
</protein>
<dbReference type="GO" id="GO:0080120">
    <property type="term" value="P:CAAX-box protein maturation"/>
    <property type="evidence" value="ECO:0007669"/>
    <property type="project" value="UniProtKB-ARBA"/>
</dbReference>
<accession>A0A7Y0LBP5</accession>
<dbReference type="Proteomes" id="UP000568664">
    <property type="component" value="Unassembled WGS sequence"/>
</dbReference>
<keyword evidence="3" id="KW-0645">Protease</keyword>
<dbReference type="GO" id="GO:0004175">
    <property type="term" value="F:endopeptidase activity"/>
    <property type="evidence" value="ECO:0007669"/>
    <property type="project" value="UniProtKB-ARBA"/>
</dbReference>
<organism evidence="3 4">
    <name type="scientific">Thalassotalea algicola</name>
    <dbReference type="NCBI Taxonomy" id="2716224"/>
    <lineage>
        <taxon>Bacteria</taxon>
        <taxon>Pseudomonadati</taxon>
        <taxon>Pseudomonadota</taxon>
        <taxon>Gammaproteobacteria</taxon>
        <taxon>Alteromonadales</taxon>
        <taxon>Colwelliaceae</taxon>
        <taxon>Thalassotalea</taxon>
    </lineage>
</organism>
<keyword evidence="1" id="KW-0812">Transmembrane</keyword>
<evidence type="ECO:0000313" key="3">
    <source>
        <dbReference type="EMBL" id="NMP30751.1"/>
    </source>
</evidence>
<dbReference type="PANTHER" id="PTHR43592:SF15">
    <property type="entry name" value="CAAX AMINO TERMINAL PROTEASE FAMILY PROTEIN"/>
    <property type="match status" value="1"/>
</dbReference>
<feature type="transmembrane region" description="Helical" evidence="1">
    <location>
        <begin position="25"/>
        <end position="50"/>
    </location>
</feature>
<keyword evidence="1" id="KW-0472">Membrane</keyword>
<feature type="transmembrane region" description="Helical" evidence="1">
    <location>
        <begin position="229"/>
        <end position="248"/>
    </location>
</feature>
<dbReference type="PANTHER" id="PTHR43592">
    <property type="entry name" value="CAAX AMINO TERMINAL PROTEASE"/>
    <property type="match status" value="1"/>
</dbReference>
<dbReference type="GO" id="GO:0008237">
    <property type="term" value="F:metallopeptidase activity"/>
    <property type="evidence" value="ECO:0007669"/>
    <property type="project" value="UniProtKB-KW"/>
</dbReference>
<gene>
    <name evidence="3" type="ORF">HII17_04175</name>
</gene>
<keyword evidence="3" id="KW-0378">Hydrolase</keyword>
<keyword evidence="3" id="KW-0482">Metalloprotease</keyword>
<dbReference type="Pfam" id="PF02517">
    <property type="entry name" value="Rce1-like"/>
    <property type="match status" value="1"/>
</dbReference>